<dbReference type="Gramene" id="OE9A024221T1">
    <property type="protein sequence ID" value="OE9A024221C1"/>
    <property type="gene ID" value="OE9A024221"/>
</dbReference>
<comment type="caution">
    <text evidence="2">The sequence shown here is derived from an EMBL/GenBank/DDBJ whole genome shotgun (WGS) entry which is preliminary data.</text>
</comment>
<dbReference type="AlphaFoldDB" id="A0A8S0VGX3"/>
<feature type="non-terminal residue" evidence="2">
    <location>
        <position position="1"/>
    </location>
</feature>
<evidence type="ECO:0000313" key="3">
    <source>
        <dbReference type="Proteomes" id="UP000594638"/>
    </source>
</evidence>
<proteinExistence type="predicted"/>
<sequence length="355" mass="41714">EESLKAFTINCDGLYELEWKTEVKQLLKVNLPRVPPEFKQKRPPKPYDEPTLLRRKRGAGDKEPSFDEVVAKYAQKHNMTHKEVEDLFMDYVDLDFATWELEEAYMRSKLDQLLNLYVAIRKPAEFNRMRIGVDPPLSRRRRSTIDIERWSTDDMKKFRHGEKKYPELRMPLHKMAMREYRRREWSLDNEIRQILRSEEGREFLIEIIRPSCWQGAIVCGGSCKGRNLTEAELALLSDCGLKQSVIQELVEALFMDYVDLVFALWDLEEGYLRSKFVQLVVVYVAIRKPGEFSRLRLGVDPSLSRMRRCVISLWRWSTDGMRNFGEGDEKYASLSFACHCTSWGCGSPYEETRLG</sequence>
<dbReference type="Proteomes" id="UP000594638">
    <property type="component" value="Unassembled WGS sequence"/>
</dbReference>
<reference evidence="2 3" key="1">
    <citation type="submission" date="2019-12" db="EMBL/GenBank/DDBJ databases">
        <authorList>
            <person name="Alioto T."/>
            <person name="Alioto T."/>
            <person name="Gomez Garrido J."/>
        </authorList>
    </citation>
    <scope>NUCLEOTIDE SEQUENCE [LARGE SCALE GENOMIC DNA]</scope>
</reference>
<evidence type="ECO:0000313" key="2">
    <source>
        <dbReference type="EMBL" id="CAA3032880.1"/>
    </source>
</evidence>
<feature type="compositionally biased region" description="Basic and acidic residues" evidence="1">
    <location>
        <begin position="36"/>
        <end position="63"/>
    </location>
</feature>
<evidence type="ECO:0000256" key="1">
    <source>
        <dbReference type="SAM" id="MobiDB-lite"/>
    </source>
</evidence>
<dbReference type="EMBL" id="CACTIH010009724">
    <property type="protein sequence ID" value="CAA3032880.1"/>
    <property type="molecule type" value="Genomic_DNA"/>
</dbReference>
<keyword evidence="3" id="KW-1185">Reference proteome</keyword>
<accession>A0A8S0VGX3</accession>
<feature type="region of interest" description="Disordered" evidence="1">
    <location>
        <begin position="35"/>
        <end position="63"/>
    </location>
</feature>
<name>A0A8S0VGX3_OLEEU</name>
<protein>
    <submittedName>
        <fullName evidence="2">Uncharacterized protein</fullName>
    </submittedName>
</protein>
<organism evidence="2 3">
    <name type="scientific">Olea europaea subsp. europaea</name>
    <dbReference type="NCBI Taxonomy" id="158383"/>
    <lineage>
        <taxon>Eukaryota</taxon>
        <taxon>Viridiplantae</taxon>
        <taxon>Streptophyta</taxon>
        <taxon>Embryophyta</taxon>
        <taxon>Tracheophyta</taxon>
        <taxon>Spermatophyta</taxon>
        <taxon>Magnoliopsida</taxon>
        <taxon>eudicotyledons</taxon>
        <taxon>Gunneridae</taxon>
        <taxon>Pentapetalae</taxon>
        <taxon>asterids</taxon>
        <taxon>lamiids</taxon>
        <taxon>Lamiales</taxon>
        <taxon>Oleaceae</taxon>
        <taxon>Oleeae</taxon>
        <taxon>Olea</taxon>
    </lineage>
</organism>
<gene>
    <name evidence="2" type="ORF">OLEA9_A024221</name>
</gene>